<accession>A0ABV8JGH8</accession>
<organism evidence="1 2">
    <name type="scientific">Salinithrix halophila</name>
    <dbReference type="NCBI Taxonomy" id="1485204"/>
    <lineage>
        <taxon>Bacteria</taxon>
        <taxon>Bacillati</taxon>
        <taxon>Bacillota</taxon>
        <taxon>Bacilli</taxon>
        <taxon>Bacillales</taxon>
        <taxon>Thermoactinomycetaceae</taxon>
        <taxon>Salinithrix</taxon>
    </lineage>
</organism>
<reference evidence="2" key="1">
    <citation type="journal article" date="2019" name="Int. J. Syst. Evol. Microbiol.">
        <title>The Global Catalogue of Microorganisms (GCM) 10K type strain sequencing project: providing services to taxonomists for standard genome sequencing and annotation.</title>
        <authorList>
            <consortium name="The Broad Institute Genomics Platform"/>
            <consortium name="The Broad Institute Genome Sequencing Center for Infectious Disease"/>
            <person name="Wu L."/>
            <person name="Ma J."/>
        </authorList>
    </citation>
    <scope>NUCLEOTIDE SEQUENCE [LARGE SCALE GENOMIC DNA]</scope>
    <source>
        <strain evidence="2">IBRC-M 10813</strain>
    </source>
</reference>
<dbReference type="Gene3D" id="1.20.120.1450">
    <property type="match status" value="1"/>
</dbReference>
<dbReference type="EMBL" id="JBHSAP010000018">
    <property type="protein sequence ID" value="MFC4078092.1"/>
    <property type="molecule type" value="Genomic_DNA"/>
</dbReference>
<name>A0ABV8JGH8_9BACL</name>
<dbReference type="Pfam" id="PF07307">
    <property type="entry name" value="HEPPP_synt_1"/>
    <property type="match status" value="1"/>
</dbReference>
<dbReference type="RefSeq" id="WP_380705919.1">
    <property type="nucleotide sequence ID" value="NZ_JBHSAP010000018.1"/>
</dbReference>
<keyword evidence="2" id="KW-1185">Reference proteome</keyword>
<evidence type="ECO:0000313" key="2">
    <source>
        <dbReference type="Proteomes" id="UP001595843"/>
    </source>
</evidence>
<evidence type="ECO:0000313" key="1">
    <source>
        <dbReference type="EMBL" id="MFC4078092.1"/>
    </source>
</evidence>
<gene>
    <name evidence="1" type="ORF">ACFOUO_14915</name>
</gene>
<dbReference type="Proteomes" id="UP001595843">
    <property type="component" value="Unassembled WGS sequence"/>
</dbReference>
<sequence>MTSTQAELNCIIDDIRLKSRCSYLEKNLRQPEVPVFLVQLLQLMMRTRSLPAGRIRLYCVTAALVQMGLNIHETVTTDREGTGRGMRTRQLSVLAGDYFSSLFYRELADHGEIEGITRLSQAISDVNEAKMALYGMKEARGFSWPRYLELSKRIHGSLITSLSYFFCGEKEGVGPWDPLAANLMVLHALEKGEAPLFSQADSLLESRLHTFAMETLSLVKQVRPLDVRHDLIQLSQGCLTPHLNETLVQEG</sequence>
<dbReference type="InterPro" id="IPR009920">
    <property type="entry name" value="HEPPP_synth_su1"/>
</dbReference>
<comment type="caution">
    <text evidence="1">The sequence shown here is derived from an EMBL/GenBank/DDBJ whole genome shotgun (WGS) entry which is preliminary data.</text>
</comment>
<protein>
    <submittedName>
        <fullName evidence="1">Heptaprenyl diphosphate synthase component 1</fullName>
    </submittedName>
</protein>
<proteinExistence type="predicted"/>